<evidence type="ECO:0000313" key="2">
    <source>
        <dbReference type="Proteomes" id="UP000219327"/>
    </source>
</evidence>
<proteinExistence type="predicted"/>
<name>A0A2A5X060_9GAMM</name>
<dbReference type="Proteomes" id="UP000219327">
    <property type="component" value="Unassembled WGS sequence"/>
</dbReference>
<protein>
    <submittedName>
        <fullName evidence="1">Uncharacterized protein</fullName>
    </submittedName>
</protein>
<comment type="caution">
    <text evidence="1">The sequence shown here is derived from an EMBL/GenBank/DDBJ whole genome shotgun (WGS) entry which is preliminary data.</text>
</comment>
<dbReference type="EMBL" id="NTKD01000002">
    <property type="protein sequence ID" value="PDH41893.1"/>
    <property type="molecule type" value="Genomic_DNA"/>
</dbReference>
<organism evidence="1 2">
    <name type="scientific">OM182 bacterium MED-G24</name>
    <dbReference type="NCBI Taxonomy" id="1986255"/>
    <lineage>
        <taxon>Bacteria</taxon>
        <taxon>Pseudomonadati</taxon>
        <taxon>Pseudomonadota</taxon>
        <taxon>Gammaproteobacteria</taxon>
        <taxon>OMG group</taxon>
        <taxon>OM182 clade</taxon>
    </lineage>
</organism>
<gene>
    <name evidence="1" type="ORF">CNE99_00740</name>
</gene>
<sequence length="211" mass="23241">MGLSSCETIEITPPDASTAHEPSAPTPTPVVELVTAARKATEQGHLVSPFPASAVHLTQQALQQSPDDDTVILLRSDVCESLLAATLDLISQERSDPASEMLKHARALDPEHPNLPAVARRLANAELYVSENLYIHPPDLRNRSAFLREQLATLGQRIVAEQASIRIRTSNDSAARWTYQQLSQKVDLRISATMEYGAPPAIIIRWPRKDR</sequence>
<reference evidence="1 2" key="1">
    <citation type="submission" date="2017-08" db="EMBL/GenBank/DDBJ databases">
        <title>Fine stratification of microbial communities through a metagenomic profile of the photic zone.</title>
        <authorList>
            <person name="Haro-Moreno J.M."/>
            <person name="Lopez-Perez M."/>
            <person name="De La Torre J."/>
            <person name="Picazo A."/>
            <person name="Camacho A."/>
            <person name="Rodriguez-Valera F."/>
        </authorList>
    </citation>
    <scope>NUCLEOTIDE SEQUENCE [LARGE SCALE GENOMIC DNA]</scope>
    <source>
        <strain evidence="1">MED-G24</strain>
    </source>
</reference>
<evidence type="ECO:0000313" key="1">
    <source>
        <dbReference type="EMBL" id="PDH41893.1"/>
    </source>
</evidence>
<accession>A0A2A5X060</accession>
<dbReference type="AlphaFoldDB" id="A0A2A5X060"/>